<reference evidence="1 2" key="1">
    <citation type="submission" date="2018-01" db="EMBL/GenBank/DDBJ databases">
        <title>Draft genome sequence of Paucibacter aquatile CR182 isolated from freshwater of the Nakdong River.</title>
        <authorList>
            <person name="Choi A."/>
            <person name="Chung E.J."/>
        </authorList>
    </citation>
    <scope>NUCLEOTIDE SEQUENCE [LARGE SCALE GENOMIC DNA]</scope>
    <source>
        <strain evidence="1 2">CR182</strain>
    </source>
</reference>
<proteinExistence type="predicted"/>
<dbReference type="InterPro" id="IPR002514">
    <property type="entry name" value="Transposase_8"/>
</dbReference>
<dbReference type="SUPFAM" id="SSF46689">
    <property type="entry name" value="Homeodomain-like"/>
    <property type="match status" value="1"/>
</dbReference>
<keyword evidence="2" id="KW-1185">Reference proteome</keyword>
<sequence>MRKSKFTESQLVAILKEGEAGVPAAAEVCRKHGISSPTYYAWTSKYAGATVSDLTRMRELEVENARLKRMYADLALENAAIKDVLAKNI</sequence>
<comment type="caution">
    <text evidence="1">The sequence shown here is derived from an EMBL/GenBank/DDBJ whole genome shotgun (WGS) entry which is preliminary data.</text>
</comment>
<dbReference type="InterPro" id="IPR052546">
    <property type="entry name" value="Transposase_8_domain"/>
</dbReference>
<evidence type="ECO:0008006" key="3">
    <source>
        <dbReference type="Google" id="ProtNLM"/>
    </source>
</evidence>
<dbReference type="PANTHER" id="PTHR33609">
    <property type="entry name" value="LOW CALCIUM RESPONSE LOCUS PROTEIN S"/>
    <property type="match status" value="1"/>
</dbReference>
<dbReference type="AlphaFoldDB" id="A0A2N8KWW6"/>
<dbReference type="InterPro" id="IPR009057">
    <property type="entry name" value="Homeodomain-like_sf"/>
</dbReference>
<dbReference type="EMBL" id="POSP01000003">
    <property type="protein sequence ID" value="PND37940.1"/>
    <property type="molecule type" value="Genomic_DNA"/>
</dbReference>
<dbReference type="GO" id="GO:0006313">
    <property type="term" value="P:DNA transposition"/>
    <property type="evidence" value="ECO:0007669"/>
    <property type="project" value="InterPro"/>
</dbReference>
<protein>
    <recommendedName>
        <fullName evidence="3">Transposase</fullName>
    </recommendedName>
</protein>
<dbReference type="GO" id="GO:0004803">
    <property type="term" value="F:transposase activity"/>
    <property type="evidence" value="ECO:0007669"/>
    <property type="project" value="InterPro"/>
</dbReference>
<accession>A0A2N8KWW6</accession>
<dbReference type="PANTHER" id="PTHR33609:SF5">
    <property type="entry name" value="LOW CALCIUM RESPONSE LOCUS PROTEIN S"/>
    <property type="match status" value="1"/>
</dbReference>
<evidence type="ECO:0000313" key="1">
    <source>
        <dbReference type="EMBL" id="PND37940.1"/>
    </source>
</evidence>
<dbReference type="Pfam" id="PF01527">
    <property type="entry name" value="HTH_Tnp_1"/>
    <property type="match status" value="1"/>
</dbReference>
<gene>
    <name evidence="1" type="ORF">C1O66_10640</name>
</gene>
<name>A0A2N8KWW6_9BURK</name>
<evidence type="ECO:0000313" key="2">
    <source>
        <dbReference type="Proteomes" id="UP000235916"/>
    </source>
</evidence>
<dbReference type="OrthoDB" id="9816028at2"/>
<organism evidence="1 2">
    <name type="scientific">Kinneretia aquatilis</name>
    <dbReference type="NCBI Taxonomy" id="2070761"/>
    <lineage>
        <taxon>Bacteria</taxon>
        <taxon>Pseudomonadati</taxon>
        <taxon>Pseudomonadota</taxon>
        <taxon>Betaproteobacteria</taxon>
        <taxon>Burkholderiales</taxon>
        <taxon>Sphaerotilaceae</taxon>
        <taxon>Roseateles</taxon>
    </lineage>
</organism>
<dbReference type="GO" id="GO:0003677">
    <property type="term" value="F:DNA binding"/>
    <property type="evidence" value="ECO:0007669"/>
    <property type="project" value="InterPro"/>
</dbReference>
<dbReference type="Proteomes" id="UP000235916">
    <property type="component" value="Unassembled WGS sequence"/>
</dbReference>